<protein>
    <submittedName>
        <fullName evidence="3">Prolyl oligopeptidase family protein</fullName>
    </submittedName>
</protein>
<dbReference type="GO" id="GO:0016787">
    <property type="term" value="F:hydrolase activity"/>
    <property type="evidence" value="ECO:0007669"/>
    <property type="project" value="UniProtKB-KW"/>
</dbReference>
<dbReference type="PANTHER" id="PTHR48081">
    <property type="entry name" value="AB HYDROLASE SUPERFAMILY PROTEIN C4A8.06C"/>
    <property type="match status" value="1"/>
</dbReference>
<dbReference type="InterPro" id="IPR049492">
    <property type="entry name" value="BD-FAE-like_dom"/>
</dbReference>
<dbReference type="Proteomes" id="UP000295611">
    <property type="component" value="Unassembled WGS sequence"/>
</dbReference>
<dbReference type="InterPro" id="IPR029058">
    <property type="entry name" value="AB_hydrolase_fold"/>
</dbReference>
<dbReference type="InterPro" id="IPR050300">
    <property type="entry name" value="GDXG_lipolytic_enzyme"/>
</dbReference>
<evidence type="ECO:0000256" key="1">
    <source>
        <dbReference type="ARBA" id="ARBA00022801"/>
    </source>
</evidence>
<keyword evidence="4" id="KW-1185">Reference proteome</keyword>
<dbReference type="SUPFAM" id="SSF53474">
    <property type="entry name" value="alpha/beta-Hydrolases"/>
    <property type="match status" value="1"/>
</dbReference>
<proteinExistence type="predicted"/>
<accession>A0A4R7BC58</accession>
<dbReference type="Pfam" id="PF20434">
    <property type="entry name" value="BD-FAE"/>
    <property type="match status" value="1"/>
</dbReference>
<dbReference type="Gene3D" id="3.40.50.1820">
    <property type="entry name" value="alpha/beta hydrolase"/>
    <property type="match status" value="1"/>
</dbReference>
<keyword evidence="1" id="KW-0378">Hydrolase</keyword>
<evidence type="ECO:0000313" key="3">
    <source>
        <dbReference type="EMBL" id="TDR82243.1"/>
    </source>
</evidence>
<dbReference type="RefSeq" id="WP_166642138.1">
    <property type="nucleotide sequence ID" value="NZ_SNZP01000002.1"/>
</dbReference>
<gene>
    <name evidence="3" type="ORF">DFP86_102360</name>
</gene>
<name>A0A4R7BC58_9NEIS</name>
<feature type="domain" description="BD-FAE-like" evidence="2">
    <location>
        <begin position="22"/>
        <end position="207"/>
    </location>
</feature>
<dbReference type="PANTHER" id="PTHR48081:SF33">
    <property type="entry name" value="KYNURENINE FORMAMIDASE"/>
    <property type="match status" value="1"/>
</dbReference>
<dbReference type="AlphaFoldDB" id="A0A4R7BC58"/>
<comment type="caution">
    <text evidence="3">The sequence shown here is derived from an EMBL/GenBank/DDBJ whole genome shotgun (WGS) entry which is preliminary data.</text>
</comment>
<reference evidence="3 4" key="1">
    <citation type="submission" date="2019-03" db="EMBL/GenBank/DDBJ databases">
        <title>Genomic Encyclopedia of Type Strains, Phase III (KMG-III): the genomes of soil and plant-associated and newly described type strains.</title>
        <authorList>
            <person name="Whitman W."/>
        </authorList>
    </citation>
    <scope>NUCLEOTIDE SEQUENCE [LARGE SCALE GENOMIC DNA]</scope>
    <source>
        <strain evidence="3 4">CECT 8976</strain>
    </source>
</reference>
<evidence type="ECO:0000313" key="4">
    <source>
        <dbReference type="Proteomes" id="UP000295611"/>
    </source>
</evidence>
<organism evidence="3 4">
    <name type="scientific">Paludibacterium purpuratum</name>
    <dbReference type="NCBI Taxonomy" id="1144873"/>
    <lineage>
        <taxon>Bacteria</taxon>
        <taxon>Pseudomonadati</taxon>
        <taxon>Pseudomonadota</taxon>
        <taxon>Betaproteobacteria</taxon>
        <taxon>Neisseriales</taxon>
        <taxon>Chromobacteriaceae</taxon>
        <taxon>Paludibacterium</taxon>
    </lineage>
</organism>
<evidence type="ECO:0000259" key="2">
    <source>
        <dbReference type="Pfam" id="PF20434"/>
    </source>
</evidence>
<sequence>MNVANPPRTFHYGPMPCQAGELYLPVEPTPPVVCLLHGGFWRTPWGRDQMVAVARDLQQRGFAVWNLGYRRVGETGGGWRGTLEDVAVGVDALADFVANGIALDLQRVTLVGHSAGGHLALWCAAGGNTQRIRPSAVVGLAPITDLARCFAHLREPGVIAELMGGTPDEQQQRYRQASPLNLLPLGLPQLIIHGSEDEEVPLRWSSDYVTRACSAGDDAKLATIAGMDHMAFLDPASPAHGVLCRWLS</sequence>
<dbReference type="EMBL" id="SNZP01000002">
    <property type="protein sequence ID" value="TDR82243.1"/>
    <property type="molecule type" value="Genomic_DNA"/>
</dbReference>